<feature type="domain" description="Glucose-methanol-choline oxidoreductase N-terminal" evidence="6">
    <location>
        <begin position="258"/>
        <end position="272"/>
    </location>
</feature>
<sequence length="547" mass="60007">MDAYSNSVDYVVIGAGTAGCVVANRLSEQADCSVILLEAGGRDWHPLLRMPVAFVRAIQSPGVNWGFRSEPEPHLDGRIIEVPRGRVLGGSSSVNGMFHIRGHRRDFDTWRELGCDGWGYDDVLPYFKRYETSWRGAGKYHGDEGPVQVRPIDTTKLVTEPLRQAMLAAGYQLTEDYDGELQEGFGRGEVTIDGRGRRASTSRAYLNPVRHRANLVVKTGALTRRILIENGRAVGVEYSRGGRQYKVRARREVVVCGGAYNSPQLLMLSGIGPADDIRKHGIVSRVHLPGVGRNLIEHPRLPMNFLATQPVTFARELRFDRAVLSVLRWALLGNGPFATQICSGTLLLRSRPELDQPDIQLLCNPISLDARLWFPGLVAPTPHCFYVTLCLIQQRSRGRVTLRSADPADAPRIYLNLFSDPEDFATMRRGIEATRTIYRTQPQAALVGRETLPGDDVVSEKDLNAAISAHVGITHHPVGTCKMGVDEQAVVDPQLRVRGVAGLRVADASVMPTIPGANTMAAAIMIGEKAADLILGRQPAPKHTEAA</sequence>
<dbReference type="PANTHER" id="PTHR11552:SF147">
    <property type="entry name" value="CHOLINE DEHYDROGENASE, MITOCHONDRIAL"/>
    <property type="match status" value="1"/>
</dbReference>
<accession>A0A916J1B1</accession>
<dbReference type="InterPro" id="IPR000172">
    <property type="entry name" value="GMC_OxRdtase_N"/>
</dbReference>
<dbReference type="SUPFAM" id="SSF51905">
    <property type="entry name" value="FAD/NAD(P)-binding domain"/>
    <property type="match status" value="1"/>
</dbReference>
<name>A0A916J1B1_9PROT</name>
<dbReference type="EC" id="1.1.99.1" evidence="7"/>
<dbReference type="Gene3D" id="3.30.560.10">
    <property type="entry name" value="Glucose Oxidase, domain 3"/>
    <property type="match status" value="1"/>
</dbReference>
<dbReference type="AlphaFoldDB" id="A0A916J1B1"/>
<dbReference type="Pfam" id="PF05199">
    <property type="entry name" value="GMC_oxred_C"/>
    <property type="match status" value="1"/>
</dbReference>
<dbReference type="Gene3D" id="3.50.50.60">
    <property type="entry name" value="FAD/NAD(P)-binding domain"/>
    <property type="match status" value="1"/>
</dbReference>
<proteinExistence type="inferred from homology"/>
<dbReference type="Pfam" id="PF00732">
    <property type="entry name" value="GMC_oxred_N"/>
    <property type="match status" value="1"/>
</dbReference>
<dbReference type="RefSeq" id="WP_220634382.1">
    <property type="nucleotide sequence ID" value="NZ_CAJQUM010000001.1"/>
</dbReference>
<evidence type="ECO:0000256" key="4">
    <source>
        <dbReference type="ARBA" id="ARBA00022827"/>
    </source>
</evidence>
<dbReference type="InterPro" id="IPR012132">
    <property type="entry name" value="GMC_OxRdtase"/>
</dbReference>
<dbReference type="GO" id="GO:0008812">
    <property type="term" value="F:choline dehydrogenase activity"/>
    <property type="evidence" value="ECO:0007669"/>
    <property type="project" value="UniProtKB-EC"/>
</dbReference>
<dbReference type="GO" id="GO:0050660">
    <property type="term" value="F:flavin adenine dinucleotide binding"/>
    <property type="evidence" value="ECO:0007669"/>
    <property type="project" value="InterPro"/>
</dbReference>
<evidence type="ECO:0000256" key="3">
    <source>
        <dbReference type="ARBA" id="ARBA00022630"/>
    </source>
</evidence>
<dbReference type="InterPro" id="IPR036188">
    <property type="entry name" value="FAD/NAD-bd_sf"/>
</dbReference>
<comment type="caution">
    <text evidence="7">The sequence shown here is derived from an EMBL/GenBank/DDBJ whole genome shotgun (WGS) entry which is preliminary data.</text>
</comment>
<dbReference type="SUPFAM" id="SSF54373">
    <property type="entry name" value="FAD-linked reductases, C-terminal domain"/>
    <property type="match status" value="1"/>
</dbReference>
<evidence type="ECO:0000313" key="7">
    <source>
        <dbReference type="EMBL" id="CAG4882295.1"/>
    </source>
</evidence>
<evidence type="ECO:0000259" key="6">
    <source>
        <dbReference type="PROSITE" id="PS00624"/>
    </source>
</evidence>
<dbReference type="PANTHER" id="PTHR11552">
    <property type="entry name" value="GLUCOSE-METHANOL-CHOLINE GMC OXIDOREDUCTASE"/>
    <property type="match status" value="1"/>
</dbReference>
<dbReference type="Proteomes" id="UP000742786">
    <property type="component" value="Unassembled WGS sequence"/>
</dbReference>
<feature type="binding site" evidence="5">
    <location>
        <position position="87"/>
    </location>
    <ligand>
        <name>FAD</name>
        <dbReference type="ChEBI" id="CHEBI:57692"/>
    </ligand>
</feature>
<dbReference type="InterPro" id="IPR007867">
    <property type="entry name" value="GMC_OxRtase_C"/>
</dbReference>
<dbReference type="EMBL" id="CAJQUM010000001">
    <property type="protein sequence ID" value="CAG4882295.1"/>
    <property type="molecule type" value="Genomic_DNA"/>
</dbReference>
<keyword evidence="3" id="KW-0285">Flavoprotein</keyword>
<dbReference type="PIRSF" id="PIRSF000137">
    <property type="entry name" value="Alcohol_oxidase"/>
    <property type="match status" value="1"/>
</dbReference>
<evidence type="ECO:0000256" key="5">
    <source>
        <dbReference type="PIRSR" id="PIRSR000137-2"/>
    </source>
</evidence>
<organism evidence="7 8">
    <name type="scientific">Georgfuchsia toluolica</name>
    <dbReference type="NCBI Taxonomy" id="424218"/>
    <lineage>
        <taxon>Bacteria</taxon>
        <taxon>Pseudomonadati</taxon>
        <taxon>Pseudomonadota</taxon>
        <taxon>Betaproteobacteria</taxon>
        <taxon>Nitrosomonadales</taxon>
        <taxon>Sterolibacteriaceae</taxon>
        <taxon>Georgfuchsia</taxon>
    </lineage>
</organism>
<evidence type="ECO:0000256" key="1">
    <source>
        <dbReference type="ARBA" id="ARBA00001974"/>
    </source>
</evidence>
<comment type="cofactor">
    <cofactor evidence="1 5">
        <name>FAD</name>
        <dbReference type="ChEBI" id="CHEBI:57692"/>
    </cofactor>
</comment>
<keyword evidence="8" id="KW-1185">Reference proteome</keyword>
<reference evidence="7" key="1">
    <citation type="submission" date="2021-04" db="EMBL/GenBank/DDBJ databases">
        <authorList>
            <person name="Hornung B."/>
        </authorList>
    </citation>
    <scope>NUCLEOTIDE SEQUENCE</scope>
    <source>
        <strain evidence="7">G5G6</strain>
    </source>
</reference>
<protein>
    <submittedName>
        <fullName evidence="7">Oxygen-dependent choline dehydrogenase</fullName>
        <ecNumber evidence="7">1.1.99.1</ecNumber>
    </submittedName>
</protein>
<evidence type="ECO:0000256" key="2">
    <source>
        <dbReference type="ARBA" id="ARBA00010790"/>
    </source>
</evidence>
<dbReference type="PROSITE" id="PS00624">
    <property type="entry name" value="GMC_OXRED_2"/>
    <property type="match status" value="1"/>
</dbReference>
<keyword evidence="7" id="KW-0560">Oxidoreductase</keyword>
<comment type="similarity">
    <text evidence="2">Belongs to the GMC oxidoreductase family.</text>
</comment>
<evidence type="ECO:0000313" key="8">
    <source>
        <dbReference type="Proteomes" id="UP000742786"/>
    </source>
</evidence>
<keyword evidence="4 5" id="KW-0274">FAD</keyword>
<gene>
    <name evidence="7" type="primary">betA</name>
    <name evidence="7" type="ORF">GTOL_10177</name>
</gene>